<dbReference type="GO" id="GO:0015031">
    <property type="term" value="P:protein transport"/>
    <property type="evidence" value="ECO:0007669"/>
    <property type="project" value="UniProtKB-KW"/>
</dbReference>
<dbReference type="PATRIC" id="fig|1391654.3.peg.2760"/>
<proteinExistence type="inferred from homology"/>
<keyword evidence="8 11" id="KW-1133">Transmembrane helix</keyword>
<protein>
    <submittedName>
        <fullName evidence="12">Biopolymer transport protein ExbD/TolR</fullName>
    </submittedName>
</protein>
<evidence type="ECO:0000313" key="12">
    <source>
        <dbReference type="EMBL" id="AKU96061.1"/>
    </source>
</evidence>
<keyword evidence="5" id="KW-0997">Cell inner membrane</keyword>
<keyword evidence="13" id="KW-1185">Reference proteome</keyword>
<evidence type="ECO:0000256" key="2">
    <source>
        <dbReference type="ARBA" id="ARBA00005811"/>
    </source>
</evidence>
<dbReference type="PANTHER" id="PTHR30558">
    <property type="entry name" value="EXBD MEMBRANE COMPONENT OF PMF-DRIVEN MACROMOLECULE IMPORT SYSTEM"/>
    <property type="match status" value="1"/>
</dbReference>
<name>A0A0K1PRP7_9BACT</name>
<evidence type="ECO:0000256" key="5">
    <source>
        <dbReference type="ARBA" id="ARBA00022519"/>
    </source>
</evidence>
<dbReference type="KEGG" id="llu:AKJ09_02725"/>
<comment type="subcellular location">
    <subcellularLocation>
        <location evidence="1">Cell inner membrane</location>
        <topology evidence="1">Single-pass type II membrane protein</topology>
    </subcellularLocation>
    <subcellularLocation>
        <location evidence="10">Cell membrane</location>
        <topology evidence="10">Single-pass type II membrane protein</topology>
    </subcellularLocation>
</comment>
<dbReference type="InterPro" id="IPR003400">
    <property type="entry name" value="ExbD"/>
</dbReference>
<organism evidence="12 13">
    <name type="scientific">Labilithrix luteola</name>
    <dbReference type="NCBI Taxonomy" id="1391654"/>
    <lineage>
        <taxon>Bacteria</taxon>
        <taxon>Pseudomonadati</taxon>
        <taxon>Myxococcota</taxon>
        <taxon>Polyangia</taxon>
        <taxon>Polyangiales</taxon>
        <taxon>Labilitrichaceae</taxon>
        <taxon>Labilithrix</taxon>
    </lineage>
</organism>
<dbReference type="Proteomes" id="UP000064967">
    <property type="component" value="Chromosome"/>
</dbReference>
<dbReference type="STRING" id="1391654.AKJ09_02725"/>
<dbReference type="AlphaFoldDB" id="A0A0K1PRP7"/>
<gene>
    <name evidence="12" type="ORF">AKJ09_02725</name>
</gene>
<accession>A0A0K1PRP7</accession>
<keyword evidence="9 11" id="KW-0472">Membrane</keyword>
<dbReference type="Pfam" id="PF02472">
    <property type="entry name" value="ExbD"/>
    <property type="match status" value="1"/>
</dbReference>
<evidence type="ECO:0000256" key="4">
    <source>
        <dbReference type="ARBA" id="ARBA00022475"/>
    </source>
</evidence>
<keyword evidence="6 10" id="KW-0812">Transmembrane</keyword>
<feature type="transmembrane region" description="Helical" evidence="11">
    <location>
        <begin position="20"/>
        <end position="41"/>
    </location>
</feature>
<dbReference type="PANTHER" id="PTHR30558:SF12">
    <property type="entry name" value="BIOPOLYMER TRANSPORT PROTEIN EXBD"/>
    <property type="match status" value="1"/>
</dbReference>
<dbReference type="OrthoDB" id="9793581at2"/>
<evidence type="ECO:0000256" key="8">
    <source>
        <dbReference type="ARBA" id="ARBA00022989"/>
    </source>
</evidence>
<dbReference type="EMBL" id="CP012333">
    <property type="protein sequence ID" value="AKU96061.1"/>
    <property type="molecule type" value="Genomic_DNA"/>
</dbReference>
<keyword evidence="3 10" id="KW-0813">Transport</keyword>
<evidence type="ECO:0000313" key="13">
    <source>
        <dbReference type="Proteomes" id="UP000064967"/>
    </source>
</evidence>
<dbReference type="GO" id="GO:0022857">
    <property type="term" value="F:transmembrane transporter activity"/>
    <property type="evidence" value="ECO:0007669"/>
    <property type="project" value="InterPro"/>
</dbReference>
<keyword evidence="4" id="KW-1003">Cell membrane</keyword>
<dbReference type="Gene3D" id="3.30.420.270">
    <property type="match status" value="1"/>
</dbReference>
<evidence type="ECO:0000256" key="7">
    <source>
        <dbReference type="ARBA" id="ARBA00022927"/>
    </source>
</evidence>
<sequence length="141" mass="14828">MGASLGGGKDSGMMTDINVTPLVDVVLVLLVLMMVTATAMANRTIPLELPKAQTGESDGKKRPLVLSVDEGGALFLDTQRVSDAEVRAKAKEVAAADQQASAILAADGRARHETVVHALELLRAERISKIAIVVRGDTGRK</sequence>
<dbReference type="RefSeq" id="WP_146647407.1">
    <property type="nucleotide sequence ID" value="NZ_CP012333.1"/>
</dbReference>
<evidence type="ECO:0000256" key="6">
    <source>
        <dbReference type="ARBA" id="ARBA00022692"/>
    </source>
</evidence>
<evidence type="ECO:0000256" key="9">
    <source>
        <dbReference type="ARBA" id="ARBA00023136"/>
    </source>
</evidence>
<evidence type="ECO:0000256" key="11">
    <source>
        <dbReference type="SAM" id="Phobius"/>
    </source>
</evidence>
<evidence type="ECO:0000256" key="3">
    <source>
        <dbReference type="ARBA" id="ARBA00022448"/>
    </source>
</evidence>
<evidence type="ECO:0000256" key="1">
    <source>
        <dbReference type="ARBA" id="ARBA00004249"/>
    </source>
</evidence>
<dbReference type="GO" id="GO:0005886">
    <property type="term" value="C:plasma membrane"/>
    <property type="evidence" value="ECO:0007669"/>
    <property type="project" value="UniProtKB-SubCell"/>
</dbReference>
<keyword evidence="7 10" id="KW-0653">Protein transport</keyword>
<comment type="similarity">
    <text evidence="2 10">Belongs to the ExbD/TolR family.</text>
</comment>
<reference evidence="12 13" key="1">
    <citation type="submission" date="2015-08" db="EMBL/GenBank/DDBJ databases">
        <authorList>
            <person name="Babu N.S."/>
            <person name="Beckwith C.J."/>
            <person name="Beseler K.G."/>
            <person name="Brison A."/>
            <person name="Carone J.V."/>
            <person name="Caskin T.P."/>
            <person name="Diamond M."/>
            <person name="Durham M.E."/>
            <person name="Foxe J.M."/>
            <person name="Go M."/>
            <person name="Henderson B.A."/>
            <person name="Jones I.B."/>
            <person name="McGettigan J.A."/>
            <person name="Micheletti S.J."/>
            <person name="Nasrallah M.E."/>
            <person name="Ortiz D."/>
            <person name="Piller C.R."/>
            <person name="Privatt S.R."/>
            <person name="Schneider S.L."/>
            <person name="Sharp S."/>
            <person name="Smith T.C."/>
            <person name="Stanton J.D."/>
            <person name="Ullery H.E."/>
            <person name="Wilson R.J."/>
            <person name="Serrano M.G."/>
            <person name="Buck G."/>
            <person name="Lee V."/>
            <person name="Wang Y."/>
            <person name="Carvalho R."/>
            <person name="Voegtly L."/>
            <person name="Shi R."/>
            <person name="Duckworth R."/>
            <person name="Johnson A."/>
            <person name="Loviza R."/>
            <person name="Walstead R."/>
            <person name="Shah Z."/>
            <person name="Kiflezghi M."/>
            <person name="Wade K."/>
            <person name="Ball S.L."/>
            <person name="Bradley K.W."/>
            <person name="Asai D.J."/>
            <person name="Bowman C.A."/>
            <person name="Russell D.A."/>
            <person name="Pope W.H."/>
            <person name="Jacobs-Sera D."/>
            <person name="Hendrix R.W."/>
            <person name="Hatfull G.F."/>
        </authorList>
    </citation>
    <scope>NUCLEOTIDE SEQUENCE [LARGE SCALE GENOMIC DNA]</scope>
    <source>
        <strain evidence="12 13">DSM 27648</strain>
    </source>
</reference>
<evidence type="ECO:0000256" key="10">
    <source>
        <dbReference type="RuleBase" id="RU003879"/>
    </source>
</evidence>